<name>A0A015STH9_BACFG</name>
<keyword evidence="2" id="KW-0732">Signal</keyword>
<proteinExistence type="predicted"/>
<feature type="signal peptide" evidence="2">
    <location>
        <begin position="1"/>
        <end position="24"/>
    </location>
</feature>
<sequence length="691" mass="78077">MKRYFIISLLTLASTVAPLTAVFAQSSFIYEKGKSFKDVNASPMPQTIRLDRTAEPVIYENAVPENATTICYRIQLPSYVRGTFFSRDSRPGDYEWPNNTNRLLPWMFNHLTDLTQDDYPGIPSNARPSTLGDALLLQLTDGSYLFTKAVAGDNSLSWFQVNTDGSLNLYVSTLGTDRLEHKVPGALVQSAGNIYQVFREAYETLISDRNVSALQKRTEKNYFEALNYLGWCTWEHYHFDIDETKILNDLDAIETSGVPVRYVLIDDGHLANKNRQLTSFTPDPQRFPNGWAPIMAHKNKDKIRWIGLWYALSGYWMGISPDNDFPTHVKNSLYSFNGSLLPGKSTPNIDTFYQYYVHSLKTHGFDFLKVDNQAFTLPLYMGSTEVVRQAKECNLALEKQTHAQQVGLMNCMAQNVLNTDHTLHSGVARVSIDYKKYNENMAKSHLFQSYTNTLLQGQTVWPDHDMFHSSDTICGSLMARSKAISGGPVYLSDSPKEFIKENIFPLIDKEGKIFRPEAPAIPTPESVLTNPLQDGKAYRVFAPTGDEAVSVICYNLNTSPKHQKVTAEIDPKDYLLRETLTGKPTPQQKRVILFDWNNQTATELTGKQTVELDGFTDRLFHLCPIHDGWAVIGIQEKYLSPAAVRILSSTPDKLVLNVLSPGTLKIWTENSGKQELRNIQVKETGKMTIRK</sequence>
<evidence type="ECO:0000256" key="1">
    <source>
        <dbReference type="ARBA" id="ARBA00023277"/>
    </source>
</evidence>
<gene>
    <name evidence="3" type="ORF">M124_0721</name>
</gene>
<dbReference type="InterPro" id="IPR017853">
    <property type="entry name" value="GH"/>
</dbReference>
<dbReference type="Proteomes" id="UP000020529">
    <property type="component" value="Unassembled WGS sequence"/>
</dbReference>
<comment type="caution">
    <text evidence="3">The sequence shown here is derived from an EMBL/GenBank/DDBJ whole genome shotgun (WGS) entry which is preliminary data.</text>
</comment>
<dbReference type="PATRIC" id="fig|1339315.3.peg.1522"/>
<dbReference type="Pfam" id="PF05691">
    <property type="entry name" value="Raffinose_syn"/>
    <property type="match status" value="2"/>
</dbReference>
<reference evidence="3 4" key="1">
    <citation type="submission" date="2014-02" db="EMBL/GenBank/DDBJ databases">
        <authorList>
            <person name="Sears C."/>
            <person name="Carroll K."/>
            <person name="Sack B.R."/>
            <person name="Qadri F."/>
            <person name="Myers L.L."/>
            <person name="Chung G.-T."/>
            <person name="Escheverria P."/>
            <person name="Fraser C.M."/>
            <person name="Sadzewicz L."/>
            <person name="Shefchek K.A."/>
            <person name="Tallon L."/>
            <person name="Das S.P."/>
            <person name="Daugherty S."/>
            <person name="Mongodin E.F."/>
        </authorList>
    </citation>
    <scope>NUCLEOTIDE SEQUENCE [LARGE SCALE GENOMIC DNA]</scope>
    <source>
        <strain evidence="4">3988T(B)14</strain>
    </source>
</reference>
<dbReference type="EMBL" id="JGCY01000237">
    <property type="protein sequence ID" value="EXY75489.1"/>
    <property type="molecule type" value="Genomic_DNA"/>
</dbReference>
<feature type="chain" id="PRO_5001478286" evidence="2">
    <location>
        <begin position="25"/>
        <end position="691"/>
    </location>
</feature>
<evidence type="ECO:0000313" key="4">
    <source>
        <dbReference type="Proteomes" id="UP000020529"/>
    </source>
</evidence>
<dbReference type="AlphaFoldDB" id="A0A015STH9"/>
<dbReference type="InterPro" id="IPR013785">
    <property type="entry name" value="Aldolase_TIM"/>
</dbReference>
<organism evidence="3 4">
    <name type="scientific">Bacteroides fragilis str. 3988T(B)14</name>
    <dbReference type="NCBI Taxonomy" id="1339315"/>
    <lineage>
        <taxon>Bacteria</taxon>
        <taxon>Pseudomonadati</taxon>
        <taxon>Bacteroidota</taxon>
        <taxon>Bacteroidia</taxon>
        <taxon>Bacteroidales</taxon>
        <taxon>Bacteroidaceae</taxon>
        <taxon>Bacteroides</taxon>
    </lineage>
</organism>
<dbReference type="RefSeq" id="WP_032587789.1">
    <property type="nucleotide sequence ID" value="NZ_JGCY01000237.1"/>
</dbReference>
<dbReference type="InterPro" id="IPR008811">
    <property type="entry name" value="Glycosyl_hydrolases_36"/>
</dbReference>
<dbReference type="Gene3D" id="3.20.20.70">
    <property type="entry name" value="Aldolase class I"/>
    <property type="match status" value="1"/>
</dbReference>
<evidence type="ECO:0000256" key="2">
    <source>
        <dbReference type="SAM" id="SignalP"/>
    </source>
</evidence>
<accession>A0A015STH9</accession>
<dbReference type="SUPFAM" id="SSF51445">
    <property type="entry name" value="(Trans)glycosidases"/>
    <property type="match status" value="1"/>
</dbReference>
<keyword evidence="1" id="KW-0119">Carbohydrate metabolism</keyword>
<dbReference type="PANTHER" id="PTHR31268:SF32">
    <property type="entry name" value="GALACTINOL--SUCROSE GALACTOSYLTRANSFERASE 2-RELATED"/>
    <property type="match status" value="1"/>
</dbReference>
<evidence type="ECO:0000313" key="3">
    <source>
        <dbReference type="EMBL" id="EXY75489.1"/>
    </source>
</evidence>
<dbReference type="PANTHER" id="PTHR31268">
    <property type="match status" value="1"/>
</dbReference>
<protein>
    <submittedName>
        <fullName evidence="3">Raffinose synthase/seed inhibition Sip1 family protein</fullName>
    </submittedName>
</protein>